<reference evidence="14" key="1">
    <citation type="submission" date="2012-12" db="EMBL/GenBank/DDBJ databases">
        <authorList>
            <person name="Hellsten U."/>
            <person name="Grimwood J."/>
            <person name="Chapman J.A."/>
            <person name="Shapiro H."/>
            <person name="Aerts A."/>
            <person name="Otillar R.P."/>
            <person name="Terry A.Y."/>
            <person name="Boore J.L."/>
            <person name="Simakov O."/>
            <person name="Marletaz F."/>
            <person name="Cho S.-J."/>
            <person name="Edsinger-Gonzales E."/>
            <person name="Havlak P."/>
            <person name="Kuo D.-H."/>
            <person name="Larsson T."/>
            <person name="Lv J."/>
            <person name="Arendt D."/>
            <person name="Savage R."/>
            <person name="Osoegawa K."/>
            <person name="de Jong P."/>
            <person name="Lindberg D.R."/>
            <person name="Seaver E.C."/>
            <person name="Weisblat D.A."/>
            <person name="Putnam N.H."/>
            <person name="Grigoriev I.V."/>
            <person name="Rokhsar D.S."/>
        </authorList>
    </citation>
    <scope>NUCLEOTIDE SEQUENCE</scope>
    <source>
        <strain evidence="14">I ESC-2004</strain>
    </source>
</reference>
<evidence type="ECO:0000256" key="9">
    <source>
        <dbReference type="PIRSR" id="PIRSR001092-1"/>
    </source>
</evidence>
<dbReference type="PRINTS" id="PR00741">
    <property type="entry name" value="GLHYDRLASE29"/>
</dbReference>
<dbReference type="EnsemblMetazoa" id="CapteT173285">
    <property type="protein sequence ID" value="CapteP173285"/>
    <property type="gene ID" value="CapteG173285"/>
</dbReference>
<dbReference type="GO" id="GO:0006004">
    <property type="term" value="P:fucose metabolic process"/>
    <property type="evidence" value="ECO:0007669"/>
    <property type="project" value="InterPro"/>
</dbReference>
<dbReference type="GO" id="GO:0016139">
    <property type="term" value="P:glycoside catabolic process"/>
    <property type="evidence" value="ECO:0007669"/>
    <property type="project" value="TreeGrafter"/>
</dbReference>
<dbReference type="GO" id="GO:0005764">
    <property type="term" value="C:lysosome"/>
    <property type="evidence" value="ECO:0007669"/>
    <property type="project" value="TreeGrafter"/>
</dbReference>
<dbReference type="EMBL" id="KB299236">
    <property type="protein sequence ID" value="ELU08224.1"/>
    <property type="molecule type" value="Genomic_DNA"/>
</dbReference>
<dbReference type="InterPro" id="IPR017853">
    <property type="entry name" value="GH"/>
</dbReference>
<name>R7UNV9_CAPTE</name>
<dbReference type="OrthoDB" id="6039950at2759"/>
<organism evidence="12">
    <name type="scientific">Capitella teleta</name>
    <name type="common">Polychaete worm</name>
    <dbReference type="NCBI Taxonomy" id="283909"/>
    <lineage>
        <taxon>Eukaryota</taxon>
        <taxon>Metazoa</taxon>
        <taxon>Spiralia</taxon>
        <taxon>Lophotrochozoa</taxon>
        <taxon>Annelida</taxon>
        <taxon>Polychaeta</taxon>
        <taxon>Sedentaria</taxon>
        <taxon>Scolecida</taxon>
        <taxon>Capitellidae</taxon>
        <taxon>Capitella</taxon>
    </lineage>
</organism>
<evidence type="ECO:0000256" key="8">
    <source>
        <dbReference type="PIRNR" id="PIRNR001092"/>
    </source>
</evidence>
<evidence type="ECO:0000256" key="4">
    <source>
        <dbReference type="ARBA" id="ARBA00022729"/>
    </source>
</evidence>
<evidence type="ECO:0000313" key="14">
    <source>
        <dbReference type="Proteomes" id="UP000014760"/>
    </source>
</evidence>
<dbReference type="InterPro" id="IPR031919">
    <property type="entry name" value="Fucosidase_C"/>
</dbReference>
<dbReference type="FunCoup" id="R7UNV9">
    <property type="interactions" value="158"/>
</dbReference>
<gene>
    <name evidence="12" type="ORF">CAPTEDRAFT_173285</name>
</gene>
<dbReference type="Proteomes" id="UP000014760">
    <property type="component" value="Unassembled WGS sequence"/>
</dbReference>
<evidence type="ECO:0000256" key="6">
    <source>
        <dbReference type="ARBA" id="ARBA00023180"/>
    </source>
</evidence>
<evidence type="ECO:0000256" key="7">
    <source>
        <dbReference type="ARBA" id="ARBA00023295"/>
    </source>
</evidence>
<proteinExistence type="inferred from homology"/>
<evidence type="ECO:0000313" key="12">
    <source>
        <dbReference type="EMBL" id="ELU08224.1"/>
    </source>
</evidence>
<evidence type="ECO:0000256" key="1">
    <source>
        <dbReference type="ARBA" id="ARBA00004071"/>
    </source>
</evidence>
<dbReference type="HOGENOM" id="CLU_002934_1_1_1"/>
<dbReference type="PANTHER" id="PTHR10030">
    <property type="entry name" value="ALPHA-L-FUCOSIDASE"/>
    <property type="match status" value="1"/>
</dbReference>
<evidence type="ECO:0000313" key="13">
    <source>
        <dbReference type="EnsemblMetazoa" id="CapteP173285"/>
    </source>
</evidence>
<dbReference type="SUPFAM" id="SSF51445">
    <property type="entry name" value="(Trans)glycosidases"/>
    <property type="match status" value="1"/>
</dbReference>
<comment type="function">
    <text evidence="1">Alpha-L-fucosidase is responsible for hydrolyzing the alpha-1,6-linked fucose joined to the reducing-end N-acetylglucosamine of the carbohydrate moieties of glycoproteins.</text>
</comment>
<evidence type="ECO:0000259" key="11">
    <source>
        <dbReference type="Pfam" id="PF16757"/>
    </source>
</evidence>
<dbReference type="InterPro" id="IPR013780">
    <property type="entry name" value="Glyco_hydro_b"/>
</dbReference>
<feature type="domain" description="Alpha-L-fucosidase C-terminal" evidence="11">
    <location>
        <begin position="388"/>
        <end position="469"/>
    </location>
</feature>
<evidence type="ECO:0000256" key="5">
    <source>
        <dbReference type="ARBA" id="ARBA00022801"/>
    </source>
</evidence>
<reference evidence="13" key="3">
    <citation type="submission" date="2015-06" db="UniProtKB">
        <authorList>
            <consortium name="EnsemblMetazoa"/>
        </authorList>
    </citation>
    <scope>IDENTIFICATION</scope>
</reference>
<keyword evidence="5 8" id="KW-0378">Hydrolase</keyword>
<dbReference type="PANTHER" id="PTHR10030:SF37">
    <property type="entry name" value="ALPHA-L-FUCOSIDASE-RELATED"/>
    <property type="match status" value="1"/>
</dbReference>
<evidence type="ECO:0000256" key="2">
    <source>
        <dbReference type="ARBA" id="ARBA00007951"/>
    </source>
</evidence>
<dbReference type="PIRSF" id="PIRSF001092">
    <property type="entry name" value="Alpha-L-fucosidase"/>
    <property type="match status" value="1"/>
</dbReference>
<dbReference type="AlphaFoldDB" id="R7UNV9"/>
<dbReference type="Pfam" id="PF16757">
    <property type="entry name" value="Fucosidase_C"/>
    <property type="match status" value="1"/>
</dbReference>
<reference evidence="12 14" key="2">
    <citation type="journal article" date="2013" name="Nature">
        <title>Insights into bilaterian evolution from three spiralian genomes.</title>
        <authorList>
            <person name="Simakov O."/>
            <person name="Marletaz F."/>
            <person name="Cho S.J."/>
            <person name="Edsinger-Gonzales E."/>
            <person name="Havlak P."/>
            <person name="Hellsten U."/>
            <person name="Kuo D.H."/>
            <person name="Larsson T."/>
            <person name="Lv J."/>
            <person name="Arendt D."/>
            <person name="Savage R."/>
            <person name="Osoegawa K."/>
            <person name="de Jong P."/>
            <person name="Grimwood J."/>
            <person name="Chapman J.A."/>
            <person name="Shapiro H."/>
            <person name="Aerts A."/>
            <person name="Otillar R.P."/>
            <person name="Terry A.Y."/>
            <person name="Boore J.L."/>
            <person name="Grigoriev I.V."/>
            <person name="Lindberg D.R."/>
            <person name="Seaver E.C."/>
            <person name="Weisblat D.A."/>
            <person name="Putnam N.H."/>
            <person name="Rokhsar D.S."/>
        </authorList>
    </citation>
    <scope>NUCLEOTIDE SEQUENCE</scope>
    <source>
        <strain evidence="12 14">I ESC-2004</strain>
    </source>
</reference>
<dbReference type="SMART" id="SM00812">
    <property type="entry name" value="Alpha_L_fucos"/>
    <property type="match status" value="1"/>
</dbReference>
<sequence>MEGNIIVEQTSPKLKYSATWESLESRPVPQWYEDAKIGIFIHWGIFSVPSFVGVGTKGLSEWLWYYIRDQGKDDNWKTEAWAKHHVNSIQSSLEFMQKNYRPGFQYQDFVRDFTAEFFDPDHWADVLASSGARYVVLTSKHHEGFTLWPSKRSWNWNALDVGPHRNLLGDLAAAVRKKENLKFGVYHSLYEWFNPLYLEDKRNNFTTQEYIQAKLMPEMHEVVSEYEPDVFWVDGDWEAPCAYWNCTQFIAWLYNQSPVRDTVVTNDRWGSDVHCKHGGYLTCHDRYNPKAKQTKKWENCMTLDRESWGYRRNAKLSEYFTMEQLLTTVAQTISYGGNILINIGPTHDGRIPPIFEERLKQLGDWLKVNGEAIYGTTVWSDPEDKLSNETIYYTKKDTSVYAIVLQWPEAEEALVFSSAIPTEETSVQWVGYKGSLKWKQRPEGGMVVQLPRLLPSSIPCQWAWTFKLTKLKNL</sequence>
<dbReference type="FunFam" id="3.20.20.80:FF:000027">
    <property type="entry name" value="Alpha-L-fucosidase"/>
    <property type="match status" value="1"/>
</dbReference>
<keyword evidence="7 8" id="KW-0326">Glycosidase</keyword>
<evidence type="ECO:0000256" key="3">
    <source>
        <dbReference type="ARBA" id="ARBA00012662"/>
    </source>
</evidence>
<dbReference type="GO" id="GO:0004560">
    <property type="term" value="F:alpha-L-fucosidase activity"/>
    <property type="evidence" value="ECO:0007669"/>
    <property type="project" value="UniProtKB-EC"/>
</dbReference>
<dbReference type="Gene3D" id="3.20.20.80">
    <property type="entry name" value="Glycosidases"/>
    <property type="match status" value="1"/>
</dbReference>
<dbReference type="InterPro" id="IPR016286">
    <property type="entry name" value="FUC_metazoa-typ"/>
</dbReference>
<dbReference type="EC" id="3.2.1.51" evidence="3"/>
<comment type="similarity">
    <text evidence="2 8">Belongs to the glycosyl hydrolase 29 family.</text>
</comment>
<keyword evidence="4" id="KW-0732">Signal</keyword>
<evidence type="ECO:0000259" key="10">
    <source>
        <dbReference type="Pfam" id="PF01120"/>
    </source>
</evidence>
<dbReference type="OMA" id="GKIDIMW"/>
<dbReference type="InterPro" id="IPR057739">
    <property type="entry name" value="Glyco_hydro_29_N"/>
</dbReference>
<feature type="site" description="May be important for catalysis" evidence="9">
    <location>
        <position position="300"/>
    </location>
</feature>
<accession>R7UNV9</accession>
<dbReference type="InterPro" id="IPR000933">
    <property type="entry name" value="Glyco_hydro_29"/>
</dbReference>
<dbReference type="EMBL" id="AMQN01006822">
    <property type="status" value="NOT_ANNOTATED_CDS"/>
    <property type="molecule type" value="Genomic_DNA"/>
</dbReference>
<dbReference type="Gene3D" id="2.60.40.1180">
    <property type="entry name" value="Golgi alpha-mannosidase II"/>
    <property type="match status" value="1"/>
</dbReference>
<protein>
    <recommendedName>
        <fullName evidence="3">alpha-L-fucosidase</fullName>
        <ecNumber evidence="3">3.2.1.51</ecNumber>
    </recommendedName>
</protein>
<keyword evidence="14" id="KW-1185">Reference proteome</keyword>
<dbReference type="Pfam" id="PF01120">
    <property type="entry name" value="Alpha_L_fucos"/>
    <property type="match status" value="1"/>
</dbReference>
<feature type="domain" description="Glycoside hydrolase family 29 N-terminal" evidence="10">
    <location>
        <begin position="9"/>
        <end position="371"/>
    </location>
</feature>
<keyword evidence="6" id="KW-0325">Glycoprotein</keyword>